<dbReference type="InterPro" id="IPR036271">
    <property type="entry name" value="Tet_transcr_reg_TetR-rel_C_sf"/>
</dbReference>
<dbReference type="SUPFAM" id="SSF46689">
    <property type="entry name" value="Homeodomain-like"/>
    <property type="match status" value="1"/>
</dbReference>
<keyword evidence="2 4" id="KW-0238">DNA-binding</keyword>
<keyword evidence="7" id="KW-1185">Reference proteome</keyword>
<evidence type="ECO:0000256" key="1">
    <source>
        <dbReference type="ARBA" id="ARBA00023015"/>
    </source>
</evidence>
<dbReference type="InterPro" id="IPR009057">
    <property type="entry name" value="Homeodomain-like_sf"/>
</dbReference>
<reference evidence="6 7" key="1">
    <citation type="submission" date="2019-12" db="EMBL/GenBank/DDBJ databases">
        <title>Novel species isolated from a subtropical stream in China.</title>
        <authorList>
            <person name="Lu H."/>
        </authorList>
    </citation>
    <scope>NUCLEOTIDE SEQUENCE [LARGE SCALE GENOMIC DNA]</scope>
    <source>
        <strain evidence="6 7">FT127W</strain>
    </source>
</reference>
<evidence type="ECO:0000256" key="2">
    <source>
        <dbReference type="ARBA" id="ARBA00023125"/>
    </source>
</evidence>
<proteinExistence type="predicted"/>
<dbReference type="EMBL" id="WWCU01000021">
    <property type="protein sequence ID" value="MYN09268.1"/>
    <property type="molecule type" value="Genomic_DNA"/>
</dbReference>
<dbReference type="Gene3D" id="1.10.357.10">
    <property type="entry name" value="Tetracycline Repressor, domain 2"/>
    <property type="match status" value="1"/>
</dbReference>
<dbReference type="Gene3D" id="1.10.10.60">
    <property type="entry name" value="Homeodomain-like"/>
    <property type="match status" value="1"/>
</dbReference>
<evidence type="ECO:0000256" key="4">
    <source>
        <dbReference type="PROSITE-ProRule" id="PRU00335"/>
    </source>
</evidence>
<feature type="DNA-binding region" description="H-T-H motif" evidence="4">
    <location>
        <begin position="32"/>
        <end position="51"/>
    </location>
</feature>
<comment type="caution">
    <text evidence="6">The sequence shown here is derived from an EMBL/GenBank/DDBJ whole genome shotgun (WGS) entry which is preliminary data.</text>
</comment>
<dbReference type="Proteomes" id="UP000450676">
    <property type="component" value="Unassembled WGS sequence"/>
</dbReference>
<dbReference type="AlphaFoldDB" id="A0A7X4KNI1"/>
<name>A0A7X4KNI1_9BURK</name>
<evidence type="ECO:0000313" key="6">
    <source>
        <dbReference type="EMBL" id="MYN09268.1"/>
    </source>
</evidence>
<dbReference type="PANTHER" id="PTHR47506:SF7">
    <property type="entry name" value="TRANSCRIPTIONAL REGULATORY PROTEIN"/>
    <property type="match status" value="1"/>
</dbReference>
<dbReference type="Pfam" id="PF00440">
    <property type="entry name" value="TetR_N"/>
    <property type="match status" value="1"/>
</dbReference>
<sequence length="190" mass="19971">MKVSREQAALNRERIVETAARLFREKGFDGIGVADLMKGAGLTHGGFYGHFASKEVLLAEATAKALEKSLMKWRKLADGAPARPVAAIAESYLSVAHRDCPGRGCAVSTLGTDAARSGPEVRQAMAAGVQAQLKLLAELEPGADAAAQRQRAIADYASMVGGLVLSRVMADPAQSEEVLAAVLAELEQGR</sequence>
<evidence type="ECO:0000259" key="5">
    <source>
        <dbReference type="PROSITE" id="PS50977"/>
    </source>
</evidence>
<feature type="domain" description="HTH tetR-type" evidence="5">
    <location>
        <begin position="9"/>
        <end position="69"/>
    </location>
</feature>
<dbReference type="PROSITE" id="PS50977">
    <property type="entry name" value="HTH_TETR_2"/>
    <property type="match status" value="1"/>
</dbReference>
<accession>A0A7X4KNI1</accession>
<evidence type="ECO:0000313" key="7">
    <source>
        <dbReference type="Proteomes" id="UP000450676"/>
    </source>
</evidence>
<dbReference type="PRINTS" id="PR00455">
    <property type="entry name" value="HTHTETR"/>
</dbReference>
<gene>
    <name evidence="6" type="ORF">GTP77_18260</name>
</gene>
<dbReference type="SUPFAM" id="SSF48498">
    <property type="entry name" value="Tetracyclin repressor-like, C-terminal domain"/>
    <property type="match status" value="1"/>
</dbReference>
<organism evidence="6 7">
    <name type="scientific">Pseudoduganella aquatica</name>
    <dbReference type="NCBI Taxonomy" id="2660641"/>
    <lineage>
        <taxon>Bacteria</taxon>
        <taxon>Pseudomonadati</taxon>
        <taxon>Pseudomonadota</taxon>
        <taxon>Betaproteobacteria</taxon>
        <taxon>Burkholderiales</taxon>
        <taxon>Oxalobacteraceae</taxon>
        <taxon>Telluria group</taxon>
        <taxon>Pseudoduganella</taxon>
    </lineage>
</organism>
<keyword evidence="1" id="KW-0805">Transcription regulation</keyword>
<dbReference type="GO" id="GO:0003677">
    <property type="term" value="F:DNA binding"/>
    <property type="evidence" value="ECO:0007669"/>
    <property type="project" value="UniProtKB-UniRule"/>
</dbReference>
<dbReference type="PANTHER" id="PTHR47506">
    <property type="entry name" value="TRANSCRIPTIONAL REGULATORY PROTEIN"/>
    <property type="match status" value="1"/>
</dbReference>
<dbReference type="RefSeq" id="WP_161073572.1">
    <property type="nucleotide sequence ID" value="NZ_WWCU01000021.1"/>
</dbReference>
<protein>
    <submittedName>
        <fullName evidence="6">TetR family transcriptional regulator</fullName>
    </submittedName>
</protein>
<keyword evidence="3" id="KW-0804">Transcription</keyword>
<evidence type="ECO:0000256" key="3">
    <source>
        <dbReference type="ARBA" id="ARBA00023163"/>
    </source>
</evidence>
<dbReference type="InterPro" id="IPR001647">
    <property type="entry name" value="HTH_TetR"/>
</dbReference>